<evidence type="ECO:0000313" key="8">
    <source>
        <dbReference type="EMBL" id="OGI47496.1"/>
    </source>
</evidence>
<dbReference type="EMBL" id="MFSU01000054">
    <property type="protein sequence ID" value="OGI47496.1"/>
    <property type="molecule type" value="Genomic_DNA"/>
</dbReference>
<proteinExistence type="inferred from homology"/>
<feature type="chain" id="PRO_5009526788" description="Thioredoxin domain-containing protein" evidence="6">
    <location>
        <begin position="22"/>
        <end position="215"/>
    </location>
</feature>
<name>A0A1F6TR06_9PROT</name>
<gene>
    <name evidence="8" type="ORF">A2151_03395</name>
</gene>
<evidence type="ECO:0000256" key="6">
    <source>
        <dbReference type="SAM" id="SignalP"/>
    </source>
</evidence>
<evidence type="ECO:0000256" key="2">
    <source>
        <dbReference type="ARBA" id="ARBA00022729"/>
    </source>
</evidence>
<dbReference type="Gene3D" id="1.10.40.80">
    <property type="match status" value="1"/>
</dbReference>
<dbReference type="PANTHER" id="PTHR13887:SF14">
    <property type="entry name" value="DISULFIDE BOND FORMATION PROTEIN D"/>
    <property type="match status" value="1"/>
</dbReference>
<sequence>MRAFPVVAVAGALLGACAAPAGPATSRASDPLLPRLALGDSPRLGSPAATIAIVEFSDYQCFYCQGFHAREFPRLKQTYVDTGVVQYIHKDFPLVKLHTQAAPAAIAARCAGAQGRFWEMRHELYVNTKLNDGLYSSLAKTLGLDVRAFQTCLADVAPRQAIYRDVEEGVHLGVDSTPTFLLGTIEGDTIKIVRTAAGTPEFEVFAREIEALRKP</sequence>
<organism evidence="8 9">
    <name type="scientific">Candidatus Muproteobacteria bacterium RBG_16_65_34</name>
    <dbReference type="NCBI Taxonomy" id="1817760"/>
    <lineage>
        <taxon>Bacteria</taxon>
        <taxon>Pseudomonadati</taxon>
        <taxon>Pseudomonadota</taxon>
        <taxon>Candidatus Muproteobacteria</taxon>
    </lineage>
</organism>
<dbReference type="PROSITE" id="PS51352">
    <property type="entry name" value="THIOREDOXIN_2"/>
    <property type="match status" value="1"/>
</dbReference>
<dbReference type="Proteomes" id="UP000178885">
    <property type="component" value="Unassembled WGS sequence"/>
</dbReference>
<keyword evidence="5" id="KW-0676">Redox-active center</keyword>
<comment type="similarity">
    <text evidence="1">Belongs to the thioredoxin family. DsbA subfamily.</text>
</comment>
<dbReference type="GO" id="GO:0016491">
    <property type="term" value="F:oxidoreductase activity"/>
    <property type="evidence" value="ECO:0007669"/>
    <property type="project" value="UniProtKB-KW"/>
</dbReference>
<dbReference type="InterPro" id="IPR012336">
    <property type="entry name" value="Thioredoxin-like_fold"/>
</dbReference>
<keyword evidence="3" id="KW-0560">Oxidoreductase</keyword>
<dbReference type="SUPFAM" id="SSF52833">
    <property type="entry name" value="Thioredoxin-like"/>
    <property type="match status" value="1"/>
</dbReference>
<protein>
    <recommendedName>
        <fullName evidence="7">Thioredoxin domain-containing protein</fullName>
    </recommendedName>
</protein>
<evidence type="ECO:0000313" key="9">
    <source>
        <dbReference type="Proteomes" id="UP000178885"/>
    </source>
</evidence>
<evidence type="ECO:0000256" key="5">
    <source>
        <dbReference type="ARBA" id="ARBA00023284"/>
    </source>
</evidence>
<feature type="signal peptide" evidence="6">
    <location>
        <begin position="1"/>
        <end position="21"/>
    </location>
</feature>
<dbReference type="AlphaFoldDB" id="A0A1F6TR06"/>
<keyword evidence="2 6" id="KW-0732">Signal</keyword>
<dbReference type="InterPro" id="IPR036249">
    <property type="entry name" value="Thioredoxin-like_sf"/>
</dbReference>
<dbReference type="STRING" id="1817760.A2151_03395"/>
<evidence type="ECO:0000256" key="3">
    <source>
        <dbReference type="ARBA" id="ARBA00023002"/>
    </source>
</evidence>
<dbReference type="Gene3D" id="3.40.30.10">
    <property type="entry name" value="Glutaredoxin"/>
    <property type="match status" value="1"/>
</dbReference>
<dbReference type="PROSITE" id="PS51257">
    <property type="entry name" value="PROKAR_LIPOPROTEIN"/>
    <property type="match status" value="1"/>
</dbReference>
<dbReference type="Pfam" id="PF13462">
    <property type="entry name" value="Thioredoxin_4"/>
    <property type="match status" value="1"/>
</dbReference>
<keyword evidence="4" id="KW-1015">Disulfide bond</keyword>
<dbReference type="InterPro" id="IPR013766">
    <property type="entry name" value="Thioredoxin_domain"/>
</dbReference>
<evidence type="ECO:0000256" key="1">
    <source>
        <dbReference type="ARBA" id="ARBA00005791"/>
    </source>
</evidence>
<dbReference type="PANTHER" id="PTHR13887">
    <property type="entry name" value="GLUTATHIONE S-TRANSFERASE KAPPA"/>
    <property type="match status" value="1"/>
</dbReference>
<feature type="domain" description="Thioredoxin" evidence="7">
    <location>
        <begin position="13"/>
        <end position="214"/>
    </location>
</feature>
<accession>A0A1F6TR06</accession>
<reference evidence="8 9" key="1">
    <citation type="journal article" date="2016" name="Nat. Commun.">
        <title>Thousands of microbial genomes shed light on interconnected biogeochemical processes in an aquifer system.</title>
        <authorList>
            <person name="Anantharaman K."/>
            <person name="Brown C.T."/>
            <person name="Hug L.A."/>
            <person name="Sharon I."/>
            <person name="Castelle C.J."/>
            <person name="Probst A.J."/>
            <person name="Thomas B.C."/>
            <person name="Singh A."/>
            <person name="Wilkins M.J."/>
            <person name="Karaoz U."/>
            <person name="Brodie E.L."/>
            <person name="Williams K.H."/>
            <person name="Hubbard S.S."/>
            <person name="Banfield J.F."/>
        </authorList>
    </citation>
    <scope>NUCLEOTIDE SEQUENCE [LARGE SCALE GENOMIC DNA]</scope>
</reference>
<evidence type="ECO:0000259" key="7">
    <source>
        <dbReference type="PROSITE" id="PS51352"/>
    </source>
</evidence>
<comment type="caution">
    <text evidence="8">The sequence shown here is derived from an EMBL/GenBank/DDBJ whole genome shotgun (WGS) entry which is preliminary data.</text>
</comment>
<evidence type="ECO:0000256" key="4">
    <source>
        <dbReference type="ARBA" id="ARBA00023157"/>
    </source>
</evidence>